<dbReference type="SUPFAM" id="SSF52540">
    <property type="entry name" value="P-loop containing nucleoside triphosphate hydrolases"/>
    <property type="match status" value="1"/>
</dbReference>
<dbReference type="Pfam" id="PF00580">
    <property type="entry name" value="UvrD-helicase"/>
    <property type="match status" value="1"/>
</dbReference>
<feature type="non-terminal residue" evidence="6">
    <location>
        <position position="73"/>
    </location>
</feature>
<dbReference type="GO" id="GO:0005524">
    <property type="term" value="F:ATP binding"/>
    <property type="evidence" value="ECO:0007669"/>
    <property type="project" value="UniProtKB-KW"/>
</dbReference>
<keyword evidence="1" id="KW-0547">Nucleotide-binding</keyword>
<evidence type="ECO:0000256" key="4">
    <source>
        <dbReference type="ARBA" id="ARBA00022840"/>
    </source>
</evidence>
<dbReference type="GO" id="GO:0016787">
    <property type="term" value="F:hydrolase activity"/>
    <property type="evidence" value="ECO:0007669"/>
    <property type="project" value="UniProtKB-KW"/>
</dbReference>
<gene>
    <name evidence="6" type="ORF">S03H2_46208</name>
</gene>
<name>X1I0A9_9ZZZZ</name>
<evidence type="ECO:0000256" key="2">
    <source>
        <dbReference type="ARBA" id="ARBA00022801"/>
    </source>
</evidence>
<dbReference type="GO" id="GO:0000725">
    <property type="term" value="P:recombinational repair"/>
    <property type="evidence" value="ECO:0007669"/>
    <property type="project" value="TreeGrafter"/>
</dbReference>
<dbReference type="InterPro" id="IPR027417">
    <property type="entry name" value="P-loop_NTPase"/>
</dbReference>
<dbReference type="PROSITE" id="PS51198">
    <property type="entry name" value="UVRD_HELICASE_ATP_BIND"/>
    <property type="match status" value="1"/>
</dbReference>
<dbReference type="GO" id="GO:0005829">
    <property type="term" value="C:cytosol"/>
    <property type="evidence" value="ECO:0007669"/>
    <property type="project" value="TreeGrafter"/>
</dbReference>
<dbReference type="PANTHER" id="PTHR11070">
    <property type="entry name" value="UVRD / RECB / PCRA DNA HELICASE FAMILY MEMBER"/>
    <property type="match status" value="1"/>
</dbReference>
<accession>X1I0A9</accession>
<keyword evidence="2" id="KW-0378">Hydrolase</keyword>
<dbReference type="GO" id="GO:0043138">
    <property type="term" value="F:3'-5' DNA helicase activity"/>
    <property type="evidence" value="ECO:0007669"/>
    <property type="project" value="TreeGrafter"/>
</dbReference>
<keyword evidence="4" id="KW-0067">ATP-binding</keyword>
<dbReference type="InterPro" id="IPR000212">
    <property type="entry name" value="DNA_helicase_UvrD/REP"/>
</dbReference>
<evidence type="ECO:0000256" key="3">
    <source>
        <dbReference type="ARBA" id="ARBA00022806"/>
    </source>
</evidence>
<evidence type="ECO:0000256" key="1">
    <source>
        <dbReference type="ARBA" id="ARBA00022741"/>
    </source>
</evidence>
<comment type="caution">
    <text evidence="6">The sequence shown here is derived from an EMBL/GenBank/DDBJ whole genome shotgun (WGS) entry which is preliminary data.</text>
</comment>
<dbReference type="GO" id="GO:0003677">
    <property type="term" value="F:DNA binding"/>
    <property type="evidence" value="ECO:0007669"/>
    <property type="project" value="InterPro"/>
</dbReference>
<dbReference type="InterPro" id="IPR014016">
    <property type="entry name" value="UvrD-like_ATP-bd"/>
</dbReference>
<sequence>MNFDSAQKQAIAVNRNSVIMAGAGSGKTSVLAERFYWLLAKKQVRVDQILTLTFTRKAAAEMYERIYNRLKAA</sequence>
<evidence type="ECO:0000313" key="6">
    <source>
        <dbReference type="EMBL" id="GAH75851.1"/>
    </source>
</evidence>
<protein>
    <recommendedName>
        <fullName evidence="5">UvrD-like helicase ATP-binding domain-containing protein</fullName>
    </recommendedName>
</protein>
<proteinExistence type="predicted"/>
<keyword evidence="3" id="KW-0347">Helicase</keyword>
<evidence type="ECO:0000259" key="5">
    <source>
        <dbReference type="PROSITE" id="PS51198"/>
    </source>
</evidence>
<organism evidence="6">
    <name type="scientific">marine sediment metagenome</name>
    <dbReference type="NCBI Taxonomy" id="412755"/>
    <lineage>
        <taxon>unclassified sequences</taxon>
        <taxon>metagenomes</taxon>
        <taxon>ecological metagenomes</taxon>
    </lineage>
</organism>
<feature type="domain" description="UvrD-like helicase ATP-binding" evidence="5">
    <location>
        <begin position="1"/>
        <end position="73"/>
    </location>
</feature>
<dbReference type="Gene3D" id="3.40.50.300">
    <property type="entry name" value="P-loop containing nucleotide triphosphate hydrolases"/>
    <property type="match status" value="1"/>
</dbReference>
<dbReference type="EMBL" id="BARU01028999">
    <property type="protein sequence ID" value="GAH75851.1"/>
    <property type="molecule type" value="Genomic_DNA"/>
</dbReference>
<dbReference type="AlphaFoldDB" id="X1I0A9"/>
<reference evidence="6" key="1">
    <citation type="journal article" date="2014" name="Front. Microbiol.">
        <title>High frequency of phylogenetically diverse reductive dehalogenase-homologous genes in deep subseafloor sedimentary metagenomes.</title>
        <authorList>
            <person name="Kawai M."/>
            <person name="Futagami T."/>
            <person name="Toyoda A."/>
            <person name="Takaki Y."/>
            <person name="Nishi S."/>
            <person name="Hori S."/>
            <person name="Arai W."/>
            <person name="Tsubouchi T."/>
            <person name="Morono Y."/>
            <person name="Uchiyama I."/>
            <person name="Ito T."/>
            <person name="Fujiyama A."/>
            <person name="Inagaki F."/>
            <person name="Takami H."/>
        </authorList>
    </citation>
    <scope>NUCLEOTIDE SEQUENCE</scope>
    <source>
        <strain evidence="6">Expedition CK06-06</strain>
    </source>
</reference>
<dbReference type="PANTHER" id="PTHR11070:SF2">
    <property type="entry name" value="ATP-DEPENDENT DNA HELICASE SRS2"/>
    <property type="match status" value="1"/>
</dbReference>